<dbReference type="InterPro" id="IPR012347">
    <property type="entry name" value="Ferritin-like"/>
</dbReference>
<dbReference type="Gene3D" id="1.20.1260.10">
    <property type="match status" value="1"/>
</dbReference>
<accession>A0A7R7EN85</accession>
<sequence length="179" mass="20826">MELKDSKTYQNLMKAFEMETRNNTSYQIYGIKAREDGYEQMGDIYDQTARNEREHAKLWYKLMHDGELPSTLDNLIKSAEFESNAWLIAYPEYAKVAREEGFSDIAELFDGVATIEKHHDYRFNSLIQNIRNERVFCKNKKALWLCINCGNIVWADCAPGVCAVCGFPQGFYELNCENF</sequence>
<dbReference type="Pfam" id="PF02915">
    <property type="entry name" value="Rubrerythrin"/>
    <property type="match status" value="1"/>
</dbReference>
<protein>
    <submittedName>
        <fullName evidence="3">Rubrerythrin</fullName>
    </submittedName>
</protein>
<organism evidence="3 4">
    <name type="scientific">Anaeromicropila herbilytica</name>
    <dbReference type="NCBI Taxonomy" id="2785025"/>
    <lineage>
        <taxon>Bacteria</taxon>
        <taxon>Bacillati</taxon>
        <taxon>Bacillota</taxon>
        <taxon>Clostridia</taxon>
        <taxon>Lachnospirales</taxon>
        <taxon>Lachnospiraceae</taxon>
        <taxon>Anaeromicropila</taxon>
    </lineage>
</organism>
<dbReference type="PROSITE" id="PS50905">
    <property type="entry name" value="FERRITIN_LIKE"/>
    <property type="match status" value="1"/>
</dbReference>
<dbReference type="AlphaFoldDB" id="A0A7R7EN85"/>
<dbReference type="RefSeq" id="WP_271713032.1">
    <property type="nucleotide sequence ID" value="NZ_AP024169.1"/>
</dbReference>
<dbReference type="Proteomes" id="UP000595897">
    <property type="component" value="Chromosome"/>
</dbReference>
<dbReference type="PANTHER" id="PTHR43865:SF1">
    <property type="entry name" value="RUBRERYTHRIN-RELATED"/>
    <property type="match status" value="1"/>
</dbReference>
<evidence type="ECO:0000313" key="4">
    <source>
        <dbReference type="Proteomes" id="UP000595897"/>
    </source>
</evidence>
<dbReference type="CDD" id="cd01041">
    <property type="entry name" value="Rubrerythrin"/>
    <property type="match status" value="1"/>
</dbReference>
<dbReference type="GO" id="GO:0046872">
    <property type="term" value="F:metal ion binding"/>
    <property type="evidence" value="ECO:0007669"/>
    <property type="project" value="InterPro"/>
</dbReference>
<dbReference type="Gene3D" id="2.20.28.10">
    <property type="match status" value="1"/>
</dbReference>
<evidence type="ECO:0000259" key="2">
    <source>
        <dbReference type="PROSITE" id="PS50905"/>
    </source>
</evidence>
<comment type="cofactor">
    <cofactor evidence="1">
        <name>Fe(3+)</name>
        <dbReference type="ChEBI" id="CHEBI:29034"/>
    </cofactor>
</comment>
<dbReference type="PANTHER" id="PTHR43865">
    <property type="entry name" value="RUBRERYTHRIN-RELATED"/>
    <property type="match status" value="1"/>
</dbReference>
<dbReference type="KEGG" id="ahb:bsdtb5_32390"/>
<gene>
    <name evidence="3" type="primary">rbr_1</name>
    <name evidence="3" type="ORF">bsdtb5_32390</name>
</gene>
<dbReference type="SUPFAM" id="SSF47240">
    <property type="entry name" value="Ferritin-like"/>
    <property type="match status" value="1"/>
</dbReference>
<dbReference type="EMBL" id="AP024169">
    <property type="protein sequence ID" value="BCN31944.1"/>
    <property type="molecule type" value="Genomic_DNA"/>
</dbReference>
<dbReference type="SUPFAM" id="SSF57802">
    <property type="entry name" value="Rubredoxin-like"/>
    <property type="match status" value="1"/>
</dbReference>
<evidence type="ECO:0000256" key="1">
    <source>
        <dbReference type="ARBA" id="ARBA00001965"/>
    </source>
</evidence>
<dbReference type="InterPro" id="IPR009078">
    <property type="entry name" value="Ferritin-like_SF"/>
</dbReference>
<feature type="domain" description="Ferritin-like diiron" evidence="2">
    <location>
        <begin position="2"/>
        <end position="134"/>
    </location>
</feature>
<dbReference type="InterPro" id="IPR009040">
    <property type="entry name" value="Ferritin-like_diiron"/>
</dbReference>
<proteinExistence type="predicted"/>
<dbReference type="InterPro" id="IPR003251">
    <property type="entry name" value="Rr_diiron-bd_dom"/>
</dbReference>
<dbReference type="GO" id="GO:0016491">
    <property type="term" value="F:oxidoreductase activity"/>
    <property type="evidence" value="ECO:0007669"/>
    <property type="project" value="InterPro"/>
</dbReference>
<name>A0A7R7EN85_9FIRM</name>
<keyword evidence="4" id="KW-1185">Reference proteome</keyword>
<evidence type="ECO:0000313" key="3">
    <source>
        <dbReference type="EMBL" id="BCN31944.1"/>
    </source>
</evidence>
<reference evidence="3 4" key="1">
    <citation type="submission" date="2020-11" db="EMBL/GenBank/DDBJ databases">
        <title>Draft genome sequencing of a Lachnospiraceae strain isolated from anoxic soil subjected to BSD treatment.</title>
        <authorList>
            <person name="Uek A."/>
            <person name="Tonouchi A."/>
        </authorList>
    </citation>
    <scope>NUCLEOTIDE SEQUENCE [LARGE SCALE GENOMIC DNA]</scope>
    <source>
        <strain evidence="3 4">TB5</strain>
    </source>
</reference>
<dbReference type="InterPro" id="IPR052364">
    <property type="entry name" value="Rubrerythrin"/>
</dbReference>